<name>A0A066QR16_ECOLX</name>
<feature type="chain" id="PRO_5014215206" evidence="9">
    <location>
        <begin position="30"/>
        <end position="451"/>
    </location>
</feature>
<dbReference type="PANTHER" id="PTHR30026">
    <property type="entry name" value="OUTER MEMBRANE PROTEIN TOLC"/>
    <property type="match status" value="1"/>
</dbReference>
<dbReference type="GO" id="GO:0015562">
    <property type="term" value="F:efflux transmembrane transporter activity"/>
    <property type="evidence" value="ECO:0007669"/>
    <property type="project" value="InterPro"/>
</dbReference>
<feature type="signal peptide" evidence="9">
    <location>
        <begin position="1"/>
        <end position="29"/>
    </location>
</feature>
<reference evidence="12 13" key="1">
    <citation type="submission" date="2018-06" db="EMBL/GenBank/DDBJ databases">
        <authorList>
            <consortium name="Pathogen Informatics"/>
            <person name="Doyle S."/>
        </authorList>
    </citation>
    <scope>NUCLEOTIDE SEQUENCE [LARGE SCALE GENOMIC DNA]</scope>
    <source>
        <strain evidence="10 12">NCTC10279</strain>
        <strain evidence="11 13">NCTC7927</strain>
    </source>
</reference>
<evidence type="ECO:0000256" key="1">
    <source>
        <dbReference type="ARBA" id="ARBA00004442"/>
    </source>
</evidence>
<evidence type="ECO:0000256" key="9">
    <source>
        <dbReference type="SAM" id="SignalP"/>
    </source>
</evidence>
<dbReference type="Pfam" id="PF02321">
    <property type="entry name" value="OEP"/>
    <property type="match status" value="2"/>
</dbReference>
<evidence type="ECO:0000256" key="3">
    <source>
        <dbReference type="ARBA" id="ARBA00022448"/>
    </source>
</evidence>
<keyword evidence="6" id="KW-0472">Membrane</keyword>
<dbReference type="InterPro" id="IPR003423">
    <property type="entry name" value="OMP_efflux"/>
</dbReference>
<evidence type="ECO:0000256" key="2">
    <source>
        <dbReference type="ARBA" id="ARBA00007613"/>
    </source>
</evidence>
<evidence type="ECO:0000256" key="6">
    <source>
        <dbReference type="ARBA" id="ARBA00023136"/>
    </source>
</evidence>
<keyword evidence="7" id="KW-0998">Cell outer membrane</keyword>
<dbReference type="InterPro" id="IPR010130">
    <property type="entry name" value="T1SS_OMP_TolC"/>
</dbReference>
<comment type="subcellular location">
    <subcellularLocation>
        <location evidence="1">Cell outer membrane</location>
    </subcellularLocation>
</comment>
<dbReference type="SMR" id="A0A066QR16"/>
<evidence type="ECO:0000313" key="13">
    <source>
        <dbReference type="Proteomes" id="UP000254043"/>
    </source>
</evidence>
<evidence type="ECO:0000313" key="11">
    <source>
        <dbReference type="EMBL" id="STF95258.1"/>
    </source>
</evidence>
<evidence type="ECO:0000256" key="4">
    <source>
        <dbReference type="ARBA" id="ARBA00022452"/>
    </source>
</evidence>
<dbReference type="RefSeq" id="WP_000090490.1">
    <property type="nucleotide sequence ID" value="NZ_AP027877.1"/>
</dbReference>
<dbReference type="AlphaFoldDB" id="A0A066QR16"/>
<organism evidence="11 13">
    <name type="scientific">Escherichia coli</name>
    <dbReference type="NCBI Taxonomy" id="562"/>
    <lineage>
        <taxon>Bacteria</taxon>
        <taxon>Pseudomonadati</taxon>
        <taxon>Pseudomonadota</taxon>
        <taxon>Gammaproteobacteria</taxon>
        <taxon>Enterobacterales</taxon>
        <taxon>Enterobacteriaceae</taxon>
        <taxon>Escherichia</taxon>
    </lineage>
</organism>
<dbReference type="NCBIfam" id="TIGR01844">
    <property type="entry name" value="type_I_sec_TolC"/>
    <property type="match status" value="1"/>
</dbReference>
<dbReference type="GO" id="GO:1990281">
    <property type="term" value="C:efflux pump complex"/>
    <property type="evidence" value="ECO:0007669"/>
    <property type="project" value="TreeGrafter"/>
</dbReference>
<feature type="coiled-coil region" evidence="8">
    <location>
        <begin position="207"/>
        <end position="234"/>
    </location>
</feature>
<dbReference type="GO" id="GO:0009279">
    <property type="term" value="C:cell outer membrane"/>
    <property type="evidence" value="ECO:0007669"/>
    <property type="project" value="UniProtKB-SubCell"/>
</dbReference>
<protein>
    <submittedName>
        <fullName evidence="10 11">Type I secretion protein</fullName>
    </submittedName>
</protein>
<sequence length="451" mass="49252">MARFQFKNRKNNGLIFFISFMVMGEAAIAAPLPQWANAPAVTPVAQLSLQESILRAFARNPDVTQQAAQIGIGEAQIDEAKSAWYPHVGLTGNAGPSRQTDSSGRLDNNVSYGITLTQLVYDFGKTNNDINLQTAARDSYRFKLMATLTDVAEKTATAYMEVSRYQALCDAAQRNIHSLENVYNMAALRANAGLNSSSDELQAQTRIAGMRSTLEQYQAQMASAKAQLAVLTGVQPEAIAAPPAELAEQPVSLKNIDYQSIPLVLAAENLRQSAQYGVEKTKAQYWPTLSIQGGKTRYQTSDRSYWDDQLQLNVNAPLYQGGAVSAQVQQAEGQQKISASQVEQAKLDVLQRASVAYANWTGARGREEAGLAQSESAHKTRDVYQNEYKLGKRSLNDLLTVEQDVFQAQSAEINANYDGWVAAVNYAAAVNNLIPLAGIKQGLYNDLPDLK</sequence>
<dbReference type="EMBL" id="UGAK01000003">
    <property type="protein sequence ID" value="STF95258.1"/>
    <property type="molecule type" value="Genomic_DNA"/>
</dbReference>
<dbReference type="PANTHER" id="PTHR30026:SF22">
    <property type="entry name" value="OUTER MEMBRANE EFFLUX PROTEIN"/>
    <property type="match status" value="1"/>
</dbReference>
<dbReference type="GO" id="GO:0015288">
    <property type="term" value="F:porin activity"/>
    <property type="evidence" value="ECO:0007669"/>
    <property type="project" value="TreeGrafter"/>
</dbReference>
<keyword evidence="3" id="KW-0813">Transport</keyword>
<evidence type="ECO:0000313" key="10">
    <source>
        <dbReference type="EMBL" id="SPX32814.1"/>
    </source>
</evidence>
<dbReference type="Gene3D" id="1.20.1600.10">
    <property type="entry name" value="Outer membrane efflux proteins (OEP)"/>
    <property type="match status" value="1"/>
</dbReference>
<dbReference type="InterPro" id="IPR051906">
    <property type="entry name" value="TolC-like"/>
</dbReference>
<dbReference type="Proteomes" id="UP000250385">
    <property type="component" value="Unassembled WGS sequence"/>
</dbReference>
<comment type="similarity">
    <text evidence="2">Belongs to the outer membrane factor (OMF) (TC 1.B.17) family.</text>
</comment>
<dbReference type="SUPFAM" id="SSF56954">
    <property type="entry name" value="Outer membrane efflux proteins (OEP)"/>
    <property type="match status" value="1"/>
</dbReference>
<keyword evidence="4" id="KW-1134">Transmembrane beta strand</keyword>
<proteinExistence type="inferred from homology"/>
<accession>A0A066QR16</accession>
<dbReference type="Proteomes" id="UP000254043">
    <property type="component" value="Unassembled WGS sequence"/>
</dbReference>
<evidence type="ECO:0000256" key="5">
    <source>
        <dbReference type="ARBA" id="ARBA00022692"/>
    </source>
</evidence>
<dbReference type="EMBL" id="UASG01000041">
    <property type="protein sequence ID" value="SPX32814.1"/>
    <property type="molecule type" value="Genomic_DNA"/>
</dbReference>
<evidence type="ECO:0000313" key="12">
    <source>
        <dbReference type="Proteomes" id="UP000250385"/>
    </source>
</evidence>
<keyword evidence="5" id="KW-0812">Transmembrane</keyword>
<evidence type="ECO:0000256" key="8">
    <source>
        <dbReference type="SAM" id="Coils"/>
    </source>
</evidence>
<gene>
    <name evidence="11" type="primary">bepC</name>
    <name evidence="10" type="ORF">NCTC10279_05304</name>
    <name evidence="11" type="ORF">NCTC7927_04163</name>
</gene>
<keyword evidence="9" id="KW-0732">Signal</keyword>
<evidence type="ECO:0000256" key="7">
    <source>
        <dbReference type="ARBA" id="ARBA00023237"/>
    </source>
</evidence>
<keyword evidence="8" id="KW-0175">Coiled coil</keyword>